<evidence type="ECO:0000313" key="2">
    <source>
        <dbReference type="EMBL" id="BDI34354.1"/>
    </source>
</evidence>
<dbReference type="Pfam" id="PF18902">
    <property type="entry name" value="DUF5658"/>
    <property type="match status" value="1"/>
</dbReference>
<gene>
    <name evidence="2" type="ORF">CCAX7_64050</name>
</gene>
<dbReference type="KEGG" id="ccot:CCAX7_64050"/>
<protein>
    <recommendedName>
        <fullName evidence="1">DUF5658 domain-containing protein</fullName>
    </recommendedName>
</protein>
<keyword evidence="3" id="KW-1185">Reference proteome</keyword>
<dbReference type="Proteomes" id="UP000287394">
    <property type="component" value="Chromosome"/>
</dbReference>
<organism evidence="2 3">
    <name type="scientific">Capsulimonas corticalis</name>
    <dbReference type="NCBI Taxonomy" id="2219043"/>
    <lineage>
        <taxon>Bacteria</taxon>
        <taxon>Bacillati</taxon>
        <taxon>Armatimonadota</taxon>
        <taxon>Armatimonadia</taxon>
        <taxon>Capsulimonadales</taxon>
        <taxon>Capsulimonadaceae</taxon>
        <taxon>Capsulimonas</taxon>
    </lineage>
</organism>
<evidence type="ECO:0000259" key="1">
    <source>
        <dbReference type="Pfam" id="PF18902"/>
    </source>
</evidence>
<reference evidence="2 3" key="1">
    <citation type="journal article" date="2019" name="Int. J. Syst. Evol. Microbiol.">
        <title>Capsulimonas corticalis gen. nov., sp. nov., an aerobic capsulated bacterium, of a novel bacterial order, Capsulimonadales ord. nov., of the class Armatimonadia of the phylum Armatimonadetes.</title>
        <authorList>
            <person name="Li J."/>
            <person name="Kudo C."/>
            <person name="Tonouchi A."/>
        </authorList>
    </citation>
    <scope>NUCLEOTIDE SEQUENCE [LARGE SCALE GENOMIC DNA]</scope>
    <source>
        <strain evidence="2 3">AX-7</strain>
    </source>
</reference>
<dbReference type="RefSeq" id="WP_125205801.1">
    <property type="nucleotide sequence ID" value="NZ_AP025739.1"/>
</dbReference>
<feature type="domain" description="DUF5658" evidence="1">
    <location>
        <begin position="13"/>
        <end position="93"/>
    </location>
</feature>
<name>A0A402CQM1_9BACT</name>
<proteinExistence type="predicted"/>
<dbReference type="AlphaFoldDB" id="A0A402CQM1"/>
<sequence>MPVARRLFAWENVALTIICLADMFSTLYWIHTGVAQEDNPIFAAWLPHGDFAFCMMKLLSFLPLILIATYYRPRRPRLIKVAMRMTLFLYITMYTGRFAAQALLGV</sequence>
<evidence type="ECO:0000313" key="3">
    <source>
        <dbReference type="Proteomes" id="UP000287394"/>
    </source>
</evidence>
<accession>A0A402CQM1</accession>
<dbReference type="EMBL" id="AP025739">
    <property type="protein sequence ID" value="BDI34354.1"/>
    <property type="molecule type" value="Genomic_DNA"/>
</dbReference>
<dbReference type="InterPro" id="IPR043717">
    <property type="entry name" value="DUF5658"/>
</dbReference>